<dbReference type="Proteomes" id="UP000287910">
    <property type="component" value="Unassembled WGS sequence"/>
</dbReference>
<dbReference type="SUPFAM" id="SSF56037">
    <property type="entry name" value="PheT/TilS domain"/>
    <property type="match status" value="1"/>
</dbReference>
<dbReference type="SUPFAM" id="SSF52402">
    <property type="entry name" value="Adenine nucleotide alpha hydrolases-like"/>
    <property type="match status" value="1"/>
</dbReference>
<comment type="similarity">
    <text evidence="8">Belongs to the tRNA(Ile)-lysidine synthase family.</text>
</comment>
<dbReference type="InterPro" id="IPR011063">
    <property type="entry name" value="TilS/TtcA_N"/>
</dbReference>
<dbReference type="GO" id="GO:0006400">
    <property type="term" value="P:tRNA modification"/>
    <property type="evidence" value="ECO:0007669"/>
    <property type="project" value="UniProtKB-UniRule"/>
</dbReference>
<comment type="function">
    <text evidence="8">Ligates lysine onto the cytidine present at position 34 of the AUA codon-specific tRNA(Ile) that contains the anticodon CAU, in an ATP-dependent manner. Cytidine is converted to lysidine, thus changing the amino acid specificity of the tRNA from methionine to isoleucine.</text>
</comment>
<keyword evidence="6 8" id="KW-0067">ATP-binding</keyword>
<keyword evidence="4 8" id="KW-0819">tRNA processing</keyword>
<keyword evidence="5 8" id="KW-0547">Nucleotide-binding</keyword>
<dbReference type="AlphaFoldDB" id="A0A432L8J5"/>
<dbReference type="EMBL" id="RYYR01000027">
    <property type="protein sequence ID" value="RUL49132.1"/>
    <property type="molecule type" value="Genomic_DNA"/>
</dbReference>
<dbReference type="GO" id="GO:0032267">
    <property type="term" value="F:tRNA(Ile)-lysidine synthase activity"/>
    <property type="evidence" value="ECO:0007669"/>
    <property type="project" value="UniProtKB-EC"/>
</dbReference>
<reference evidence="10 11" key="1">
    <citation type="submission" date="2018-12" db="EMBL/GenBank/DDBJ databases">
        <title>Lysinibacillus antri sp. nov., isolated from a cave soil.</title>
        <authorList>
            <person name="Narsing Rao M.P."/>
            <person name="Zhang H."/>
            <person name="Dong Z.-Y."/>
            <person name="Niu X.-K."/>
            <person name="Zhang K."/>
            <person name="Fang B.-Z."/>
            <person name="Kang Y.-Q."/>
            <person name="Xiao M."/>
            <person name="Li W.-J."/>
        </authorList>
    </citation>
    <scope>NUCLEOTIDE SEQUENCE [LARGE SCALE GENOMIC DNA]</scope>
    <source>
        <strain evidence="10 11">SYSU K30002</strain>
    </source>
</reference>
<dbReference type="InterPro" id="IPR012094">
    <property type="entry name" value="tRNA_Ile_lys_synt"/>
</dbReference>
<comment type="domain">
    <text evidence="8">The N-terminal region contains the highly conserved SGGXDS motif, predicted to be a P-loop motif involved in ATP binding.</text>
</comment>
<dbReference type="Pfam" id="PF11734">
    <property type="entry name" value="TilS_C"/>
    <property type="match status" value="1"/>
</dbReference>
<proteinExistence type="inferred from homology"/>
<feature type="binding site" evidence="8">
    <location>
        <begin position="29"/>
        <end position="34"/>
    </location>
    <ligand>
        <name>ATP</name>
        <dbReference type="ChEBI" id="CHEBI:30616"/>
    </ligand>
</feature>
<evidence type="ECO:0000313" key="10">
    <source>
        <dbReference type="EMBL" id="RUL49132.1"/>
    </source>
</evidence>
<keyword evidence="11" id="KW-1185">Reference proteome</keyword>
<dbReference type="NCBIfam" id="TIGR02433">
    <property type="entry name" value="lysidine_TilS_C"/>
    <property type="match status" value="1"/>
</dbReference>
<keyword evidence="3 8" id="KW-0436">Ligase</keyword>
<evidence type="ECO:0000256" key="8">
    <source>
        <dbReference type="HAMAP-Rule" id="MF_01161"/>
    </source>
</evidence>
<dbReference type="SUPFAM" id="SSF82829">
    <property type="entry name" value="MesJ substrate recognition domain-like"/>
    <property type="match status" value="1"/>
</dbReference>
<comment type="subcellular location">
    <subcellularLocation>
        <location evidence="1 8">Cytoplasm</location>
    </subcellularLocation>
</comment>
<feature type="domain" description="Lysidine-tRNA(Ile) synthetase C-terminal" evidence="9">
    <location>
        <begin position="389"/>
        <end position="463"/>
    </location>
</feature>
<evidence type="ECO:0000256" key="7">
    <source>
        <dbReference type="ARBA" id="ARBA00048539"/>
    </source>
</evidence>
<dbReference type="PANTHER" id="PTHR43033:SF1">
    <property type="entry name" value="TRNA(ILE)-LYSIDINE SYNTHASE-RELATED"/>
    <property type="match status" value="1"/>
</dbReference>
<dbReference type="Pfam" id="PF01171">
    <property type="entry name" value="ATP_bind_3"/>
    <property type="match status" value="1"/>
</dbReference>
<keyword evidence="2 8" id="KW-0963">Cytoplasm</keyword>
<evidence type="ECO:0000256" key="2">
    <source>
        <dbReference type="ARBA" id="ARBA00022490"/>
    </source>
</evidence>
<dbReference type="RefSeq" id="WP_126660133.1">
    <property type="nucleotide sequence ID" value="NZ_RYYR01000027.1"/>
</dbReference>
<evidence type="ECO:0000259" key="9">
    <source>
        <dbReference type="SMART" id="SM00977"/>
    </source>
</evidence>
<name>A0A432L8J5_9BACI</name>
<comment type="catalytic activity">
    <reaction evidence="7 8">
        <text>cytidine(34) in tRNA(Ile2) + L-lysine + ATP = lysidine(34) in tRNA(Ile2) + AMP + diphosphate + H(+)</text>
        <dbReference type="Rhea" id="RHEA:43744"/>
        <dbReference type="Rhea" id="RHEA-COMP:10625"/>
        <dbReference type="Rhea" id="RHEA-COMP:10670"/>
        <dbReference type="ChEBI" id="CHEBI:15378"/>
        <dbReference type="ChEBI" id="CHEBI:30616"/>
        <dbReference type="ChEBI" id="CHEBI:32551"/>
        <dbReference type="ChEBI" id="CHEBI:33019"/>
        <dbReference type="ChEBI" id="CHEBI:82748"/>
        <dbReference type="ChEBI" id="CHEBI:83665"/>
        <dbReference type="ChEBI" id="CHEBI:456215"/>
        <dbReference type="EC" id="6.3.4.19"/>
    </reaction>
</comment>
<evidence type="ECO:0000256" key="1">
    <source>
        <dbReference type="ARBA" id="ARBA00004496"/>
    </source>
</evidence>
<protein>
    <recommendedName>
        <fullName evidence="8">tRNA(Ile)-lysidine synthase</fullName>
        <ecNumber evidence="8">6.3.4.19</ecNumber>
    </recommendedName>
    <alternativeName>
        <fullName evidence="8">tRNA(Ile)-2-lysyl-cytidine synthase</fullName>
    </alternativeName>
    <alternativeName>
        <fullName evidence="8">tRNA(Ile)-lysidine synthetase</fullName>
    </alternativeName>
</protein>
<dbReference type="PANTHER" id="PTHR43033">
    <property type="entry name" value="TRNA(ILE)-LYSIDINE SYNTHASE-RELATED"/>
    <property type="match status" value="1"/>
</dbReference>
<evidence type="ECO:0000256" key="5">
    <source>
        <dbReference type="ARBA" id="ARBA00022741"/>
    </source>
</evidence>
<evidence type="ECO:0000256" key="4">
    <source>
        <dbReference type="ARBA" id="ARBA00022694"/>
    </source>
</evidence>
<gene>
    <name evidence="8 10" type="primary">tilS</name>
    <name evidence="10" type="ORF">EK386_15715</name>
</gene>
<dbReference type="GO" id="GO:0005524">
    <property type="term" value="F:ATP binding"/>
    <property type="evidence" value="ECO:0007669"/>
    <property type="project" value="UniProtKB-UniRule"/>
</dbReference>
<dbReference type="Gene3D" id="3.40.50.620">
    <property type="entry name" value="HUPs"/>
    <property type="match status" value="1"/>
</dbReference>
<dbReference type="InterPro" id="IPR014729">
    <property type="entry name" value="Rossmann-like_a/b/a_fold"/>
</dbReference>
<evidence type="ECO:0000256" key="3">
    <source>
        <dbReference type="ARBA" id="ARBA00022598"/>
    </source>
</evidence>
<dbReference type="SMART" id="SM00977">
    <property type="entry name" value="TilS_C"/>
    <property type="match status" value="1"/>
</dbReference>
<dbReference type="InterPro" id="IPR012796">
    <property type="entry name" value="Lysidine-tRNA-synth_C"/>
</dbReference>
<dbReference type="Gene3D" id="3.30.465.60">
    <property type="match status" value="1"/>
</dbReference>
<dbReference type="HAMAP" id="MF_01161">
    <property type="entry name" value="tRNA_Ile_lys_synt"/>
    <property type="match status" value="1"/>
</dbReference>
<evidence type="ECO:0000313" key="11">
    <source>
        <dbReference type="Proteomes" id="UP000287910"/>
    </source>
</evidence>
<dbReference type="InterPro" id="IPR012795">
    <property type="entry name" value="tRNA_Ile_lys_synt_N"/>
</dbReference>
<dbReference type="GO" id="GO:0005737">
    <property type="term" value="C:cytoplasm"/>
    <property type="evidence" value="ECO:0007669"/>
    <property type="project" value="UniProtKB-SubCell"/>
</dbReference>
<comment type="caution">
    <text evidence="10">The sequence shown here is derived from an EMBL/GenBank/DDBJ whole genome shotgun (WGS) entry which is preliminary data.</text>
</comment>
<organism evidence="10 11">
    <name type="scientific">Lysinibacillus antri</name>
    <dbReference type="NCBI Taxonomy" id="2498145"/>
    <lineage>
        <taxon>Bacteria</taxon>
        <taxon>Bacillati</taxon>
        <taxon>Bacillota</taxon>
        <taxon>Bacilli</taxon>
        <taxon>Bacillales</taxon>
        <taxon>Bacillaceae</taxon>
        <taxon>Lysinibacillus</taxon>
    </lineage>
</organism>
<dbReference type="CDD" id="cd01992">
    <property type="entry name" value="TilS_N"/>
    <property type="match status" value="1"/>
</dbReference>
<accession>A0A432L8J5</accession>
<sequence>MVSFEANVQQFILDEKLVEPGDRLLIACSGGMDSMALLHFFIKFQYNFKIQLFVTHVDHMLRGRISEEDRHFVESFCEKNNVPVFSTSIPIPNLIQKEGGNSQAICRRERYAFFSEIMEKNQINKLVTAHHADDQLESIIMALTKSGSINGMKGMYAKRNFANGTLIRPFLMVTKEEIKEYLVEMGGSYREDASNQKDDYTRNRFRHHIVPHLKKENNNVSAHAVVFAKNLQQDDDVLNTIAEERFPHIVSKNNNNSFVLKIPLFQNEAAALQRRIILILLNYIYNNSNNVHSWTLTSSLLNLCKNDEGSAVIHLPNGFIAKQQYHEVVFEKYETNSEALLEAEVPINKWTKLQGARLYIGEASNNLALENQSSSNLFYFNSQNFTPPLRIRARKDGDRISLKGMDAQKRLSRIFIDEKIPIHERDTWPVLVDAKEEILALIGIRVNKDFSKIKRLTDDLVMIIDKEC</sequence>
<dbReference type="NCBIfam" id="TIGR02432">
    <property type="entry name" value="lysidine_TilS_N"/>
    <property type="match status" value="1"/>
</dbReference>
<evidence type="ECO:0000256" key="6">
    <source>
        <dbReference type="ARBA" id="ARBA00022840"/>
    </source>
</evidence>
<dbReference type="EC" id="6.3.4.19" evidence="8"/>